<feature type="domain" description="Acyltransferase 3" evidence="2">
    <location>
        <begin position="23"/>
        <end position="348"/>
    </location>
</feature>
<sequence length="370" mass="40200">MNWLSDRFELSHGAGAHTLRPMEGLRGLAVLLVFLVHYTTLAAPWQDGGSASALLARLLHLAGNSGVDLFFVLSGYLIYGSLMARRQAFLPFMRRRLLRIYPTYGAVFLLYLALSLAFPAESKIPPAAPDAALYLLQNLLLLAPLLGEPPLITVSWSLSYELFYYLATPLLIGAFGLRRQRRRWRVAFLFAVGGAIIAGHLALGAPLRSLMFAAGALLHEMRGHRHEMGGRLRPPNEGMALAALACALIVLLMPLAAPLKIVALAAALYRLCLCCFERPQGWLGHAFCCAPLRWLGNMSYSYYLLHGLLLKAAFVALAHLPPFAAGPLLLWGALPLLLAITLAGSAALFLLVERPLSLAPRRAPVLAGQA</sequence>
<name>A0A1I4S8W3_9BURK</name>
<organism evidence="3 4">
    <name type="scientific">Rugamonas rubra</name>
    <dbReference type="NCBI Taxonomy" id="758825"/>
    <lineage>
        <taxon>Bacteria</taxon>
        <taxon>Pseudomonadati</taxon>
        <taxon>Pseudomonadota</taxon>
        <taxon>Betaproteobacteria</taxon>
        <taxon>Burkholderiales</taxon>
        <taxon>Oxalobacteraceae</taxon>
        <taxon>Telluria group</taxon>
        <taxon>Rugamonas</taxon>
    </lineage>
</organism>
<keyword evidence="3" id="KW-0378">Hydrolase</keyword>
<evidence type="ECO:0000313" key="4">
    <source>
        <dbReference type="Proteomes" id="UP000199470"/>
    </source>
</evidence>
<dbReference type="OrthoDB" id="9814807at2"/>
<accession>A0A1I4S8W3</accession>
<reference evidence="3 4" key="1">
    <citation type="submission" date="2016-10" db="EMBL/GenBank/DDBJ databases">
        <authorList>
            <person name="de Groot N.N."/>
        </authorList>
    </citation>
    <scope>NUCLEOTIDE SEQUENCE [LARGE SCALE GENOMIC DNA]</scope>
    <source>
        <strain evidence="3 4">ATCC 43154</strain>
    </source>
</reference>
<dbReference type="InterPro" id="IPR002656">
    <property type="entry name" value="Acyl_transf_3_dom"/>
</dbReference>
<keyword evidence="1" id="KW-0472">Membrane</keyword>
<dbReference type="GO" id="GO:0016747">
    <property type="term" value="F:acyltransferase activity, transferring groups other than amino-acyl groups"/>
    <property type="evidence" value="ECO:0007669"/>
    <property type="project" value="InterPro"/>
</dbReference>
<dbReference type="RefSeq" id="WP_093390113.1">
    <property type="nucleotide sequence ID" value="NZ_FOTW01000025.1"/>
</dbReference>
<keyword evidence="3" id="KW-0808">Transferase</keyword>
<proteinExistence type="predicted"/>
<feature type="transmembrane region" description="Helical" evidence="1">
    <location>
        <begin position="238"/>
        <end position="269"/>
    </location>
</feature>
<feature type="transmembrane region" description="Helical" evidence="1">
    <location>
        <begin position="158"/>
        <end position="177"/>
    </location>
</feature>
<gene>
    <name evidence="3" type="ORF">SAMN02982985_04671</name>
</gene>
<dbReference type="GO" id="GO:0000271">
    <property type="term" value="P:polysaccharide biosynthetic process"/>
    <property type="evidence" value="ECO:0007669"/>
    <property type="project" value="TreeGrafter"/>
</dbReference>
<feature type="transmembrane region" description="Helical" evidence="1">
    <location>
        <begin position="302"/>
        <end position="322"/>
    </location>
</feature>
<dbReference type="PANTHER" id="PTHR23028:SF131">
    <property type="entry name" value="BLR2367 PROTEIN"/>
    <property type="match status" value="1"/>
</dbReference>
<feature type="transmembrane region" description="Helical" evidence="1">
    <location>
        <begin position="100"/>
        <end position="120"/>
    </location>
</feature>
<dbReference type="PANTHER" id="PTHR23028">
    <property type="entry name" value="ACETYLTRANSFERASE"/>
    <property type="match status" value="1"/>
</dbReference>
<keyword evidence="4" id="KW-1185">Reference proteome</keyword>
<evidence type="ECO:0000256" key="1">
    <source>
        <dbReference type="SAM" id="Phobius"/>
    </source>
</evidence>
<dbReference type="InterPro" id="IPR050879">
    <property type="entry name" value="Acyltransferase_3"/>
</dbReference>
<dbReference type="GO" id="GO:0016020">
    <property type="term" value="C:membrane"/>
    <property type="evidence" value="ECO:0007669"/>
    <property type="project" value="TreeGrafter"/>
</dbReference>
<dbReference type="STRING" id="758825.SAMN02982985_04671"/>
<dbReference type="Pfam" id="PF01757">
    <property type="entry name" value="Acyl_transf_3"/>
    <property type="match status" value="1"/>
</dbReference>
<evidence type="ECO:0000259" key="2">
    <source>
        <dbReference type="Pfam" id="PF01757"/>
    </source>
</evidence>
<feature type="transmembrane region" description="Helical" evidence="1">
    <location>
        <begin position="328"/>
        <end position="352"/>
    </location>
</feature>
<protein>
    <submittedName>
        <fullName evidence="3">Peptidoglycan/LPS O-acetylase OafA/YrhL, contains acyltransferase and SGNH-hydrolase domains</fullName>
    </submittedName>
</protein>
<dbReference type="AlphaFoldDB" id="A0A1I4S8W3"/>
<dbReference type="GO" id="GO:0016787">
    <property type="term" value="F:hydrolase activity"/>
    <property type="evidence" value="ECO:0007669"/>
    <property type="project" value="UniProtKB-KW"/>
</dbReference>
<keyword evidence="3" id="KW-0012">Acyltransferase</keyword>
<dbReference type="EMBL" id="FOTW01000025">
    <property type="protein sequence ID" value="SFM60730.1"/>
    <property type="molecule type" value="Genomic_DNA"/>
</dbReference>
<keyword evidence="1" id="KW-1133">Transmembrane helix</keyword>
<feature type="transmembrane region" description="Helical" evidence="1">
    <location>
        <begin position="189"/>
        <end position="218"/>
    </location>
</feature>
<keyword evidence="1" id="KW-0812">Transmembrane</keyword>
<evidence type="ECO:0000313" key="3">
    <source>
        <dbReference type="EMBL" id="SFM60730.1"/>
    </source>
</evidence>
<dbReference type="Proteomes" id="UP000199470">
    <property type="component" value="Unassembled WGS sequence"/>
</dbReference>
<feature type="transmembrane region" description="Helical" evidence="1">
    <location>
        <begin position="28"/>
        <end position="46"/>
    </location>
</feature>
<feature type="transmembrane region" description="Helical" evidence="1">
    <location>
        <begin position="58"/>
        <end position="79"/>
    </location>
</feature>